<dbReference type="EMBL" id="JADCNM010000012">
    <property type="protein sequence ID" value="KAG0460028.1"/>
    <property type="molecule type" value="Genomic_DNA"/>
</dbReference>
<evidence type="ECO:0000313" key="2">
    <source>
        <dbReference type="EMBL" id="KAG0458319.1"/>
    </source>
</evidence>
<keyword evidence="1" id="KW-0472">Membrane</keyword>
<dbReference type="PANTHER" id="PTHR34268">
    <property type="entry name" value="OS01G0321850 PROTEIN"/>
    <property type="match status" value="1"/>
</dbReference>
<dbReference type="OrthoDB" id="999321at2759"/>
<dbReference type="Proteomes" id="UP000639772">
    <property type="component" value="Chromosome 12"/>
</dbReference>
<evidence type="ECO:0000313" key="5">
    <source>
        <dbReference type="Proteomes" id="UP000639772"/>
    </source>
</evidence>
<dbReference type="AlphaFoldDB" id="A0A835UCV9"/>
<dbReference type="EMBL" id="JADCNL010000012">
    <property type="protein sequence ID" value="KAG0458319.1"/>
    <property type="molecule type" value="Genomic_DNA"/>
</dbReference>
<comment type="caution">
    <text evidence="2">The sequence shown here is derived from an EMBL/GenBank/DDBJ whole genome shotgun (WGS) entry which is preliminary data.</text>
</comment>
<feature type="transmembrane region" description="Helical" evidence="1">
    <location>
        <begin position="13"/>
        <end position="31"/>
    </location>
</feature>
<protein>
    <submittedName>
        <fullName evidence="2">Uncharacterized protein</fullName>
    </submittedName>
</protein>
<proteinExistence type="predicted"/>
<keyword evidence="1" id="KW-0812">Transmembrane</keyword>
<organism evidence="2 4">
    <name type="scientific">Vanilla planifolia</name>
    <name type="common">Vanilla</name>
    <dbReference type="NCBI Taxonomy" id="51239"/>
    <lineage>
        <taxon>Eukaryota</taxon>
        <taxon>Viridiplantae</taxon>
        <taxon>Streptophyta</taxon>
        <taxon>Embryophyta</taxon>
        <taxon>Tracheophyta</taxon>
        <taxon>Spermatophyta</taxon>
        <taxon>Magnoliopsida</taxon>
        <taxon>Liliopsida</taxon>
        <taxon>Asparagales</taxon>
        <taxon>Orchidaceae</taxon>
        <taxon>Vanilloideae</taxon>
        <taxon>Vanilleae</taxon>
        <taxon>Vanilla</taxon>
    </lineage>
</organism>
<reference evidence="4 5" key="1">
    <citation type="journal article" date="2020" name="Nat. Food">
        <title>A phased Vanilla planifolia genome enables genetic improvement of flavour and production.</title>
        <authorList>
            <person name="Hasing T."/>
            <person name="Tang H."/>
            <person name="Brym M."/>
            <person name="Khazi F."/>
            <person name="Huang T."/>
            <person name="Chambers A.H."/>
        </authorList>
    </citation>
    <scope>NUCLEOTIDE SEQUENCE [LARGE SCALE GENOMIC DNA]</scope>
    <source>
        <tissue evidence="2">Leaf</tissue>
    </source>
</reference>
<evidence type="ECO:0000256" key="1">
    <source>
        <dbReference type="SAM" id="Phobius"/>
    </source>
</evidence>
<sequence>MEELSSSLSPSELLLKVVVFAAVQLLIYLILSKSSDVFSTREITGSSHGFRPSSSNSIHRMLAAVSDLSATGEISSSSSLTSSACAAAVSTALFTYEFNLPQGLSD</sequence>
<dbReference type="Proteomes" id="UP000636800">
    <property type="component" value="Chromosome 12"/>
</dbReference>
<evidence type="ECO:0000313" key="4">
    <source>
        <dbReference type="Proteomes" id="UP000636800"/>
    </source>
</evidence>
<gene>
    <name evidence="3" type="ORF">HPP92_023156</name>
    <name evidence="2" type="ORF">HPP92_023476</name>
</gene>
<dbReference type="PANTHER" id="PTHR34268:SF8">
    <property type="entry name" value="FAE DOMAIN-CONTAINING PROTEIN"/>
    <property type="match status" value="1"/>
</dbReference>
<keyword evidence="4" id="KW-1185">Reference proteome</keyword>
<evidence type="ECO:0000313" key="3">
    <source>
        <dbReference type="EMBL" id="KAG0460028.1"/>
    </source>
</evidence>
<name>A0A835UCV9_VANPL</name>
<keyword evidence="1" id="KW-1133">Transmembrane helix</keyword>
<accession>A0A835UCV9</accession>